<keyword evidence="1" id="KW-0732">Signal</keyword>
<protein>
    <recommendedName>
        <fullName evidence="4">VWFA domain-containing protein</fullName>
    </recommendedName>
</protein>
<evidence type="ECO:0000313" key="2">
    <source>
        <dbReference type="EMBL" id="QOY87359.1"/>
    </source>
</evidence>
<name>A0A7S7NQC4_PALFE</name>
<dbReference type="Gene3D" id="3.40.50.410">
    <property type="entry name" value="von Willebrand factor, type A domain"/>
    <property type="match status" value="1"/>
</dbReference>
<feature type="chain" id="PRO_5032790079" description="VWFA domain-containing protein" evidence="1">
    <location>
        <begin position="21"/>
        <end position="311"/>
    </location>
</feature>
<evidence type="ECO:0000313" key="3">
    <source>
        <dbReference type="Proteomes" id="UP000593892"/>
    </source>
</evidence>
<accession>A0A7S7NQC4</accession>
<evidence type="ECO:0000256" key="1">
    <source>
        <dbReference type="SAM" id="SignalP"/>
    </source>
</evidence>
<evidence type="ECO:0008006" key="4">
    <source>
        <dbReference type="Google" id="ProtNLM"/>
    </source>
</evidence>
<dbReference type="RefSeq" id="WP_194449028.1">
    <property type="nucleotide sequence ID" value="NZ_CP063849.1"/>
</dbReference>
<organism evidence="2 3">
    <name type="scientific">Paludibaculum fermentans</name>
    <dbReference type="NCBI Taxonomy" id="1473598"/>
    <lineage>
        <taxon>Bacteria</taxon>
        <taxon>Pseudomonadati</taxon>
        <taxon>Acidobacteriota</taxon>
        <taxon>Terriglobia</taxon>
        <taxon>Bryobacterales</taxon>
        <taxon>Bryobacteraceae</taxon>
        <taxon>Paludibaculum</taxon>
    </lineage>
</organism>
<feature type="signal peptide" evidence="1">
    <location>
        <begin position="1"/>
        <end position="20"/>
    </location>
</feature>
<keyword evidence="3" id="KW-1185">Reference proteome</keyword>
<dbReference type="AlphaFoldDB" id="A0A7S7NQC4"/>
<dbReference type="KEGG" id="pfer:IRI77_32115"/>
<gene>
    <name evidence="2" type="ORF">IRI77_32115</name>
</gene>
<dbReference type="SUPFAM" id="SSF53300">
    <property type="entry name" value="vWA-like"/>
    <property type="match status" value="1"/>
</dbReference>
<dbReference type="InterPro" id="IPR036465">
    <property type="entry name" value="vWFA_dom_sf"/>
</dbReference>
<reference evidence="2 3" key="1">
    <citation type="submission" date="2020-10" db="EMBL/GenBank/DDBJ databases">
        <title>Complete genome sequence of Paludibaculum fermentans P105T, a facultatively anaerobic acidobacterium capable of dissimilatory Fe(III) reduction.</title>
        <authorList>
            <person name="Dedysh S.N."/>
            <person name="Beletsky A.V."/>
            <person name="Kulichevskaya I.S."/>
            <person name="Mardanov A.V."/>
            <person name="Ravin N.V."/>
        </authorList>
    </citation>
    <scope>NUCLEOTIDE SEQUENCE [LARGE SCALE GENOMIC DNA]</scope>
    <source>
        <strain evidence="2 3">P105</strain>
    </source>
</reference>
<proteinExistence type="predicted"/>
<sequence length="311" mass="34216">MMRRFSIPVLAALVAAQLFASTTAAPAVHVRRVTAWSSTPELKDLKAKAEGKDARITRIKGPEDGLILLVVLDVTGDLTLVDAARAAMATEIEKLPPNIWLGVLRSQDGLRVVTDPTADRPSVTTTIQQSPVSGRAGLLETIEPAERLATSLLRKTPVRTAILYITDSNIYNYREDYTNPVINMSDSRDLSRRFPEALIREKTAKLSATLAEADAPVFVTHLAFLRDRLNDAYQTGLQQMAEATGGQAMFCRTQTDIAITITQAFEKIRSMWAVDVEIPQGTPKNFTMHLSAEGADLQYRTRFSMRAGGKE</sequence>
<dbReference type="Proteomes" id="UP000593892">
    <property type="component" value="Chromosome"/>
</dbReference>
<dbReference type="EMBL" id="CP063849">
    <property type="protein sequence ID" value="QOY87359.1"/>
    <property type="molecule type" value="Genomic_DNA"/>
</dbReference>